<feature type="domain" description="Calpain catalytic" evidence="8">
    <location>
        <begin position="32"/>
        <end position="333"/>
    </location>
</feature>
<evidence type="ECO:0000256" key="5">
    <source>
        <dbReference type="ARBA" id="ARBA00022837"/>
    </source>
</evidence>
<dbReference type="PROSITE" id="PS00139">
    <property type="entry name" value="THIOL_PROTEASE_CYS"/>
    <property type="match status" value="1"/>
</dbReference>
<sequence>MQTWHRGEMAEPAPSPSKYEALSREHLKRRTLFEDPEFPASDRSVYFSRVPGYRFDWMRPHEICKNWGRRPQFYADNGSRFDLNQGELGDCWVVASAAALAEDRSLLCRVVPPDQSFTDGYAGIFRFQFWRYGIWEEVVVDDRLPTYRGRLMFVHSNDPSEFWGALLEKAYAKFQGSYEALKGGRNADALTDFTGGLVEEYDLMQAPRHLVNLLFKAMDRSSLITCSIHGTSDDVILPSGLATAHAYSITDLKQIRLISDVGDENITLIRIRNPWGTHIEWKGPWSDRSPEWTSIPPEDRAEMGLIHRDDGEFWMEFNDFVKHFNEVTICNLTADSLSDPPRSWSTNVLHSRWRKGFSAGGRPKYRDTSWTNPQFVLEVRDSDEDDDKLASFVIELMQKDRRRMRHIGYDNITQGFVIYELTKDYHVPLPKHFFDNNQWVASCDYYINQRSVIKRFKLVPGRYVVVPSTWEPEEEADFMLRVFSESESVAESADDGAGPDILPATVSPTPSVPDRPVDEALRKFFYDKSGEDMQLNAWELHNAMTKILQQQFSIDTCKSMVAFFDRDNTGNLGYYEFRLLWSYVKLWKTAFGEKDHNKTGSIPSYQLKAALQGLGYHLTSDMLSSLIFRYADRKWEVSWDDFVHCALRLQFLNNSYKKHQMEDRAIFSLSEFLSESLKV</sequence>
<dbReference type="Gene3D" id="1.10.238.10">
    <property type="entry name" value="EF-hand"/>
    <property type="match status" value="1"/>
</dbReference>
<dbReference type="SUPFAM" id="SSF54001">
    <property type="entry name" value="Cysteine proteinases"/>
    <property type="match status" value="1"/>
</dbReference>
<dbReference type="InterPro" id="IPR038765">
    <property type="entry name" value="Papain-like_cys_pep_sf"/>
</dbReference>
<feature type="active site" evidence="6">
    <location>
        <position position="245"/>
    </location>
</feature>
<dbReference type="SMART" id="SM00720">
    <property type="entry name" value="calpain_III"/>
    <property type="match status" value="1"/>
</dbReference>
<feature type="active site" evidence="6">
    <location>
        <position position="91"/>
    </location>
</feature>
<dbReference type="InterPro" id="IPR002048">
    <property type="entry name" value="EF_hand_dom"/>
</dbReference>
<protein>
    <submittedName>
        <fullName evidence="11 12">Calpain-B-like isoform X1</fullName>
    </submittedName>
</protein>
<name>A0ABM1E2G7_PRICU</name>
<dbReference type="Gene3D" id="3.90.70.10">
    <property type="entry name" value="Cysteine proteinases"/>
    <property type="match status" value="1"/>
</dbReference>
<proteinExistence type="inferred from homology"/>
<keyword evidence="2 6" id="KW-0645">Protease</keyword>
<dbReference type="InterPro" id="IPR001300">
    <property type="entry name" value="Peptidase_C2_calpain_cat"/>
</dbReference>
<dbReference type="SUPFAM" id="SSF49758">
    <property type="entry name" value="Calpain large subunit, middle domain (domain III)"/>
    <property type="match status" value="1"/>
</dbReference>
<dbReference type="RefSeq" id="XP_014666381.1">
    <property type="nucleotide sequence ID" value="XM_014810895.1"/>
</dbReference>
<evidence type="ECO:0000256" key="6">
    <source>
        <dbReference type="PROSITE-ProRule" id="PRU00239"/>
    </source>
</evidence>
<dbReference type="PANTHER" id="PTHR10183:SF427">
    <property type="entry name" value="CALPAIN-9-LIKE ISOFORM X1"/>
    <property type="match status" value="1"/>
</dbReference>
<dbReference type="InterPro" id="IPR022683">
    <property type="entry name" value="Calpain_III"/>
</dbReference>
<dbReference type="RefSeq" id="XP_014666388.1">
    <property type="nucleotide sequence ID" value="XM_014810902.1"/>
</dbReference>
<keyword evidence="3 6" id="KW-0378">Hydrolase</keyword>
<dbReference type="InterPro" id="IPR000169">
    <property type="entry name" value="Pept_cys_AS"/>
</dbReference>
<evidence type="ECO:0000313" key="14">
    <source>
        <dbReference type="RefSeq" id="XP_014666404.1"/>
    </source>
</evidence>
<dbReference type="InterPro" id="IPR011992">
    <property type="entry name" value="EF-hand-dom_pair"/>
</dbReference>
<dbReference type="PROSITE" id="PS50222">
    <property type="entry name" value="EF_HAND_2"/>
    <property type="match status" value="1"/>
</dbReference>
<keyword evidence="4 6" id="KW-0788">Thiol protease</keyword>
<evidence type="ECO:0000256" key="1">
    <source>
        <dbReference type="ARBA" id="ARBA00007623"/>
    </source>
</evidence>
<keyword evidence="10" id="KW-1185">Reference proteome</keyword>
<dbReference type="InterPro" id="IPR033883">
    <property type="entry name" value="C2_III"/>
</dbReference>
<accession>A0ABM1E2G7</accession>
<dbReference type="PANTHER" id="PTHR10183">
    <property type="entry name" value="CALPAIN"/>
    <property type="match status" value="1"/>
</dbReference>
<evidence type="ECO:0000256" key="2">
    <source>
        <dbReference type="ARBA" id="ARBA00022670"/>
    </source>
</evidence>
<organism evidence="10 12">
    <name type="scientific">Priapulus caudatus</name>
    <name type="common">Priapulid worm</name>
    <dbReference type="NCBI Taxonomy" id="37621"/>
    <lineage>
        <taxon>Eukaryota</taxon>
        <taxon>Metazoa</taxon>
        <taxon>Ecdysozoa</taxon>
        <taxon>Scalidophora</taxon>
        <taxon>Priapulida</taxon>
        <taxon>Priapulimorpha</taxon>
        <taxon>Priapulimorphida</taxon>
        <taxon>Priapulidae</taxon>
        <taxon>Priapulus</taxon>
    </lineage>
</organism>
<evidence type="ECO:0000256" key="7">
    <source>
        <dbReference type="SAM" id="MobiDB-lite"/>
    </source>
</evidence>
<gene>
    <name evidence="11 12 13 14" type="primary">LOC106808259</name>
</gene>
<evidence type="ECO:0000313" key="13">
    <source>
        <dbReference type="RefSeq" id="XP_014666395.1"/>
    </source>
</evidence>
<dbReference type="SUPFAM" id="SSF47473">
    <property type="entry name" value="EF-hand"/>
    <property type="match status" value="1"/>
</dbReference>
<dbReference type="PRINTS" id="PR00704">
    <property type="entry name" value="CALPAIN"/>
</dbReference>
<dbReference type="InterPro" id="IPR022682">
    <property type="entry name" value="Calpain_domain_III"/>
</dbReference>
<dbReference type="Gene3D" id="2.60.120.380">
    <property type="match status" value="1"/>
</dbReference>
<dbReference type="PROSITE" id="PS50203">
    <property type="entry name" value="CALPAIN_CAT"/>
    <property type="match status" value="1"/>
</dbReference>
<feature type="active site" evidence="6">
    <location>
        <position position="273"/>
    </location>
</feature>
<dbReference type="CDD" id="cd00214">
    <property type="entry name" value="Calpain_III"/>
    <property type="match status" value="1"/>
</dbReference>
<evidence type="ECO:0000259" key="9">
    <source>
        <dbReference type="PROSITE" id="PS50222"/>
    </source>
</evidence>
<keyword evidence="5" id="KW-0106">Calcium</keyword>
<dbReference type="Proteomes" id="UP000695022">
    <property type="component" value="Unplaced"/>
</dbReference>
<dbReference type="Pfam" id="PF01067">
    <property type="entry name" value="Calpain_III"/>
    <property type="match status" value="1"/>
</dbReference>
<dbReference type="SMART" id="SM00230">
    <property type="entry name" value="CysPc"/>
    <property type="match status" value="1"/>
</dbReference>
<dbReference type="InterPro" id="IPR036213">
    <property type="entry name" value="Calpain_III_sf"/>
</dbReference>
<dbReference type="InterPro" id="IPR022684">
    <property type="entry name" value="Calpain_cysteine_protease"/>
</dbReference>
<evidence type="ECO:0000313" key="10">
    <source>
        <dbReference type="Proteomes" id="UP000695022"/>
    </source>
</evidence>
<dbReference type="GeneID" id="106808259"/>
<dbReference type="PROSITE" id="PS00018">
    <property type="entry name" value="EF_HAND_1"/>
    <property type="match status" value="1"/>
</dbReference>
<dbReference type="Pfam" id="PF00648">
    <property type="entry name" value="Peptidase_C2"/>
    <property type="match status" value="1"/>
</dbReference>
<dbReference type="InterPro" id="IPR018247">
    <property type="entry name" value="EF_Hand_1_Ca_BS"/>
</dbReference>
<evidence type="ECO:0000313" key="11">
    <source>
        <dbReference type="RefSeq" id="XP_014666381.1"/>
    </source>
</evidence>
<dbReference type="CDD" id="cd00044">
    <property type="entry name" value="CysPc"/>
    <property type="match status" value="1"/>
</dbReference>
<evidence type="ECO:0000259" key="8">
    <source>
        <dbReference type="PROSITE" id="PS50203"/>
    </source>
</evidence>
<evidence type="ECO:0000313" key="12">
    <source>
        <dbReference type="RefSeq" id="XP_014666388.1"/>
    </source>
</evidence>
<feature type="domain" description="EF-hand" evidence="9">
    <location>
        <begin position="552"/>
        <end position="587"/>
    </location>
</feature>
<dbReference type="RefSeq" id="XP_014666395.1">
    <property type="nucleotide sequence ID" value="XM_014810909.1"/>
</dbReference>
<evidence type="ECO:0000256" key="4">
    <source>
        <dbReference type="ARBA" id="ARBA00022807"/>
    </source>
</evidence>
<evidence type="ECO:0000256" key="3">
    <source>
        <dbReference type="ARBA" id="ARBA00022801"/>
    </source>
</evidence>
<dbReference type="RefSeq" id="XP_014666404.1">
    <property type="nucleotide sequence ID" value="XM_014810918.1"/>
</dbReference>
<reference evidence="11 12" key="1">
    <citation type="submission" date="2025-05" db="UniProtKB">
        <authorList>
            <consortium name="RefSeq"/>
        </authorList>
    </citation>
    <scope>IDENTIFICATION</scope>
</reference>
<comment type="similarity">
    <text evidence="1">Belongs to the peptidase C2 family.</text>
</comment>
<feature type="region of interest" description="Disordered" evidence="7">
    <location>
        <begin position="1"/>
        <end position="20"/>
    </location>
</feature>